<dbReference type="Gene3D" id="1.10.287.1260">
    <property type="match status" value="1"/>
</dbReference>
<dbReference type="RefSeq" id="WP_252161007.1">
    <property type="nucleotide sequence ID" value="NZ_CP098809.1"/>
</dbReference>
<evidence type="ECO:0000259" key="10">
    <source>
        <dbReference type="Pfam" id="PF21082"/>
    </source>
</evidence>
<evidence type="ECO:0000256" key="8">
    <source>
        <dbReference type="SAM" id="Phobius"/>
    </source>
</evidence>
<dbReference type="Pfam" id="PF21088">
    <property type="entry name" value="MS_channel_1st"/>
    <property type="match status" value="1"/>
</dbReference>
<dbReference type="EMBL" id="CP098809">
    <property type="protein sequence ID" value="USJ27336.1"/>
    <property type="molecule type" value="Genomic_DNA"/>
</dbReference>
<dbReference type="PANTHER" id="PTHR30460:SF0">
    <property type="entry name" value="MODERATE CONDUCTANCE MECHANOSENSITIVE CHANNEL YBIO"/>
    <property type="match status" value="1"/>
</dbReference>
<feature type="transmembrane region" description="Helical" evidence="8">
    <location>
        <begin position="396"/>
        <end position="419"/>
    </location>
</feature>
<feature type="transmembrane region" description="Helical" evidence="8">
    <location>
        <begin position="317"/>
        <end position="335"/>
    </location>
</feature>
<keyword evidence="4 8" id="KW-0812">Transmembrane</keyword>
<evidence type="ECO:0000259" key="12">
    <source>
        <dbReference type="Pfam" id="PF25392"/>
    </source>
</evidence>
<dbReference type="InterPro" id="IPR057485">
    <property type="entry name" value="YbiO-like_TM1"/>
</dbReference>
<dbReference type="Pfam" id="PF25392">
    <property type="entry name" value="MS_channel_TM1"/>
    <property type="match status" value="1"/>
</dbReference>
<feature type="transmembrane region" description="Helical" evidence="8">
    <location>
        <begin position="431"/>
        <end position="454"/>
    </location>
</feature>
<dbReference type="InterPro" id="IPR011014">
    <property type="entry name" value="MscS_channel_TM-2"/>
</dbReference>
<evidence type="ECO:0000256" key="4">
    <source>
        <dbReference type="ARBA" id="ARBA00022692"/>
    </source>
</evidence>
<dbReference type="InterPro" id="IPR023408">
    <property type="entry name" value="MscS_beta-dom_sf"/>
</dbReference>
<evidence type="ECO:0000259" key="9">
    <source>
        <dbReference type="Pfam" id="PF00924"/>
    </source>
</evidence>
<dbReference type="Gene3D" id="2.30.30.60">
    <property type="match status" value="1"/>
</dbReference>
<comment type="subcellular location">
    <subcellularLocation>
        <location evidence="1">Cell membrane</location>
        <topology evidence="1">Multi-pass membrane protein</topology>
    </subcellularLocation>
</comment>
<feature type="region of interest" description="Disordered" evidence="7">
    <location>
        <begin position="1"/>
        <end position="20"/>
    </location>
</feature>
<feature type="domain" description="Mechanosensitive ion channel MscS C-terminal" evidence="10">
    <location>
        <begin position="598"/>
        <end position="683"/>
    </location>
</feature>
<gene>
    <name evidence="13" type="ORF">NE863_33275</name>
</gene>
<feature type="transmembrane region" description="Helical" evidence="8">
    <location>
        <begin position="475"/>
        <end position="499"/>
    </location>
</feature>
<proteinExistence type="inferred from homology"/>
<geneLocation type="plasmid" evidence="13 14">
    <name>pB</name>
</geneLocation>
<feature type="transmembrane region" description="Helical" evidence="8">
    <location>
        <begin position="341"/>
        <end position="365"/>
    </location>
</feature>
<dbReference type="InterPro" id="IPR049278">
    <property type="entry name" value="MS_channel_C"/>
</dbReference>
<feature type="transmembrane region" description="Helical" evidence="8">
    <location>
        <begin position="118"/>
        <end position="136"/>
    </location>
</feature>
<dbReference type="InterPro" id="IPR049142">
    <property type="entry name" value="MS_channel_1st"/>
</dbReference>
<keyword evidence="13" id="KW-0614">Plasmid</keyword>
<evidence type="ECO:0000256" key="3">
    <source>
        <dbReference type="ARBA" id="ARBA00022475"/>
    </source>
</evidence>
<dbReference type="GO" id="GO:0005886">
    <property type="term" value="C:plasma membrane"/>
    <property type="evidence" value="ECO:0007669"/>
    <property type="project" value="UniProtKB-SubCell"/>
</dbReference>
<evidence type="ECO:0000259" key="11">
    <source>
        <dbReference type="Pfam" id="PF21088"/>
    </source>
</evidence>
<name>A0A9Q8YFQ0_ENSAD</name>
<dbReference type="SUPFAM" id="SSF82861">
    <property type="entry name" value="Mechanosensitive channel protein MscS (YggB), transmembrane region"/>
    <property type="match status" value="1"/>
</dbReference>
<reference evidence="13" key="1">
    <citation type="submission" date="2022-06" db="EMBL/GenBank/DDBJ databases">
        <title>Physiological and biochemical characterization and genomic elucidation of a strain of the genus Ensifer adhaerens M8 that combines arsenic oxidation and chromium reduction.</title>
        <authorList>
            <person name="Li X."/>
            <person name="Yu c."/>
        </authorList>
    </citation>
    <scope>NUCLEOTIDE SEQUENCE</scope>
    <source>
        <strain evidence="13">M8</strain>
        <plasmid evidence="13">pB</plasmid>
    </source>
</reference>
<evidence type="ECO:0000256" key="2">
    <source>
        <dbReference type="ARBA" id="ARBA00008017"/>
    </source>
</evidence>
<evidence type="ECO:0000313" key="14">
    <source>
        <dbReference type="Proteomes" id="UP001055460"/>
    </source>
</evidence>
<dbReference type="Gene3D" id="3.30.70.100">
    <property type="match status" value="1"/>
</dbReference>
<feature type="transmembrane region" description="Helical" evidence="8">
    <location>
        <begin position="237"/>
        <end position="257"/>
    </location>
</feature>
<protein>
    <submittedName>
        <fullName evidence="13">Mechanosensitive ion channel</fullName>
    </submittedName>
</protein>
<evidence type="ECO:0000256" key="6">
    <source>
        <dbReference type="ARBA" id="ARBA00023136"/>
    </source>
</evidence>
<evidence type="ECO:0000256" key="5">
    <source>
        <dbReference type="ARBA" id="ARBA00022989"/>
    </source>
</evidence>
<evidence type="ECO:0000313" key="13">
    <source>
        <dbReference type="EMBL" id="USJ27336.1"/>
    </source>
</evidence>
<accession>A0A9Q8YFQ0</accession>
<evidence type="ECO:0000256" key="1">
    <source>
        <dbReference type="ARBA" id="ARBA00004651"/>
    </source>
</evidence>
<dbReference type="SUPFAM" id="SSF50182">
    <property type="entry name" value="Sm-like ribonucleoproteins"/>
    <property type="match status" value="1"/>
</dbReference>
<comment type="similarity">
    <text evidence="2">Belongs to the MscS (TC 1.A.23) family.</text>
</comment>
<feature type="transmembrane region" description="Helical" evidence="8">
    <location>
        <begin position="157"/>
        <end position="185"/>
    </location>
</feature>
<organism evidence="13 14">
    <name type="scientific">Ensifer adhaerens</name>
    <name type="common">Sinorhizobium morelense</name>
    <dbReference type="NCBI Taxonomy" id="106592"/>
    <lineage>
        <taxon>Bacteria</taxon>
        <taxon>Pseudomonadati</taxon>
        <taxon>Pseudomonadota</taxon>
        <taxon>Alphaproteobacteria</taxon>
        <taxon>Hyphomicrobiales</taxon>
        <taxon>Rhizobiaceae</taxon>
        <taxon>Sinorhizobium/Ensifer group</taxon>
        <taxon>Ensifer</taxon>
    </lineage>
</organism>
<feature type="transmembrane region" description="Helical" evidence="8">
    <location>
        <begin position="505"/>
        <end position="523"/>
    </location>
</feature>
<keyword evidence="3" id="KW-1003">Cell membrane</keyword>
<dbReference type="InterPro" id="IPR011066">
    <property type="entry name" value="MscS_channel_C_sf"/>
</dbReference>
<evidence type="ECO:0000256" key="7">
    <source>
        <dbReference type="SAM" id="MobiDB-lite"/>
    </source>
</evidence>
<keyword evidence="6 8" id="KW-0472">Membrane</keyword>
<dbReference type="Pfam" id="PF00924">
    <property type="entry name" value="MS_channel_2nd"/>
    <property type="match status" value="1"/>
</dbReference>
<feature type="transmembrane region" description="Helical" evidence="8">
    <location>
        <begin position="269"/>
        <end position="288"/>
    </location>
</feature>
<dbReference type="PANTHER" id="PTHR30460">
    <property type="entry name" value="MODERATE CONDUCTANCE MECHANOSENSITIVE CHANNEL YBIO"/>
    <property type="match status" value="1"/>
</dbReference>
<dbReference type="SUPFAM" id="SSF82689">
    <property type="entry name" value="Mechanosensitive channel protein MscS (YggB), C-terminal domain"/>
    <property type="match status" value="1"/>
</dbReference>
<sequence length="712" mass="76702">MIPALAQQTGKPGAQTQSDPAKLQGLIDVLRDDREREVFLDELEKISRGRDGQNVEEVAPDVTGNSLGARAADVTRRFAEHAVKTAAVFATQLASAPSTFSNLSGGEGEVLLRALRDLALVIVVTYGVFVILRLCTGRIDRSFGRRAAIAGIVEKSLLIAASAALDIAIVVAAWGAGYLAALTVFGEIGRMDFQQTLYLNAFMTVQLAKVAVRTVLSPSAGELRLVRVSDRAARRTSRILACIISVLGYGQLLLQPLLSQTVSAASGQATSALVAFLALIIAVSTTIANRRSVMQWLLSTPDHSARHRQVRFMAARWHWPVLAYLTFLFFVVLIGPAERLFLVLSASAQAFVAILFGLAIADWLARAVTKGVRLPENVNERLPLLERRVNGLVPRFLTLLRLMILAAVLAMVVSAIGLFDVVGALQSRIGLAFTGAVASVLAILLFAYAAWLALTSWVDYRLNPAFGSIATSRETTLLTLLRNAATIAIVVVALMFSLSQLGLDIAPLLASAGVLGLAIGFGAQKLVQDVINGVFIQLENAINVGDVIAVGGTTGTVERLTIRSVSLRDVHGAYHIISFSSVDMVTNHMRDFSFHVGDIGIAYREDVEDARAALFDAFEEMRADPDLSEFILGDMEWFGVQQLADSAVILRVRVKTTPGKQWAIGRALNGAVKRIFDARGIELPFPHQTIYFGADKNGEAPPAFLDMAAPRP</sequence>
<dbReference type="GO" id="GO:0008381">
    <property type="term" value="F:mechanosensitive monoatomic ion channel activity"/>
    <property type="evidence" value="ECO:0007669"/>
    <property type="project" value="InterPro"/>
</dbReference>
<feature type="transmembrane region" description="Helical" evidence="8">
    <location>
        <begin position="197"/>
        <end position="216"/>
    </location>
</feature>
<keyword evidence="5 8" id="KW-1133">Transmembrane helix</keyword>
<feature type="domain" description="Moderate conductance mechanosensitive channel YbiO-like transmembrane helix 1" evidence="12">
    <location>
        <begin position="346"/>
        <end position="422"/>
    </location>
</feature>
<dbReference type="AlphaFoldDB" id="A0A9Q8YFQ0"/>
<dbReference type="Pfam" id="PF21082">
    <property type="entry name" value="MS_channel_3rd"/>
    <property type="match status" value="1"/>
</dbReference>
<dbReference type="InterPro" id="IPR006685">
    <property type="entry name" value="MscS_channel_2nd"/>
</dbReference>
<feature type="compositionally biased region" description="Polar residues" evidence="7">
    <location>
        <begin position="1"/>
        <end position="19"/>
    </location>
</feature>
<dbReference type="Proteomes" id="UP001055460">
    <property type="component" value="Plasmid pB"/>
</dbReference>
<feature type="domain" description="Mechanosensitive ion channel transmembrane helices 2/3" evidence="11">
    <location>
        <begin position="486"/>
        <end position="524"/>
    </location>
</feature>
<dbReference type="InterPro" id="IPR045276">
    <property type="entry name" value="YbiO_bact"/>
</dbReference>
<feature type="domain" description="Mechanosensitive ion channel MscS" evidence="9">
    <location>
        <begin position="526"/>
        <end position="588"/>
    </location>
</feature>
<dbReference type="InterPro" id="IPR010920">
    <property type="entry name" value="LSM_dom_sf"/>
</dbReference>